<comment type="caution">
    <text evidence="5">The sequence shown here is derived from an EMBL/GenBank/DDBJ whole genome shotgun (WGS) entry which is preliminary data.</text>
</comment>
<protein>
    <submittedName>
        <fullName evidence="5">Peptidase Do</fullName>
    </submittedName>
</protein>
<dbReference type="PROSITE" id="PS50106">
    <property type="entry name" value="PDZ"/>
    <property type="match status" value="1"/>
</dbReference>
<sequence length="513" mass="54874">MNMKQTTKNILGVAAIVLLSSGVAGITTYKLLNRERPAAFSELFQQNPDNVQLAAFHATDAQPVDLTQAAENSVHAVVHIRATQLGKTQTVQGMPDIFDFFFGDGRGQQRQIQTQPRVGFGSGVIISKDGYIVTNNHVVEGADEIAVKLNDERELKGRIIGTDPATDLALIKIEGDDFPTIPVGNSDALKVGEWVLAVGNPFNLNSTVTAGIVSAKARSIGGGAANGQAANIQSFIQTDAAINSGNSGGALVNAKGELVGINAMLYSPTGAYSGYGFAIPTSIMTKVIADLKQYGTVQRALLGVVCTDLNMGLAVDEENKVIKEIKEKAKELGIKEGIWVREVTEGGSSAGILKENDVIIAIDGRKIHRFADLQEELAKHRPGDKINVTVLREKKEKTVEITLKNEQGTTKVVKDAGMEILGAAFKPVSSELKKQLNLGYGLEVTGVTNGKMADAGIRKGFIILKANGQPMRTVEDLEKAMKEARKSPEQGLFITGMFPSGKRAMYAVDLTQE</sequence>
<evidence type="ECO:0000313" key="6">
    <source>
        <dbReference type="Proteomes" id="UP000003416"/>
    </source>
</evidence>
<evidence type="ECO:0000256" key="3">
    <source>
        <dbReference type="ARBA" id="ARBA00022801"/>
    </source>
</evidence>
<keyword evidence="6" id="KW-1185">Reference proteome</keyword>
<evidence type="ECO:0000313" key="5">
    <source>
        <dbReference type="EMBL" id="EGF59176.1"/>
    </source>
</evidence>
<dbReference type="Gene3D" id="2.40.10.120">
    <property type="match status" value="1"/>
</dbReference>
<evidence type="ECO:0000256" key="1">
    <source>
        <dbReference type="ARBA" id="ARBA00010541"/>
    </source>
</evidence>
<dbReference type="Pfam" id="PF13180">
    <property type="entry name" value="PDZ_2"/>
    <property type="match status" value="1"/>
</dbReference>
<dbReference type="Proteomes" id="UP000003416">
    <property type="component" value="Unassembled WGS sequence"/>
</dbReference>
<name>F3PPP3_9BACE</name>
<dbReference type="InterPro" id="IPR001478">
    <property type="entry name" value="PDZ"/>
</dbReference>
<dbReference type="eggNOG" id="COG0265">
    <property type="taxonomic scope" value="Bacteria"/>
</dbReference>
<evidence type="ECO:0000256" key="2">
    <source>
        <dbReference type="ARBA" id="ARBA00022670"/>
    </source>
</evidence>
<dbReference type="AlphaFoldDB" id="F3PPP3"/>
<keyword evidence="2" id="KW-0645">Protease</keyword>
<proteinExistence type="inferred from homology"/>
<feature type="domain" description="PDZ" evidence="4">
    <location>
        <begin position="311"/>
        <end position="394"/>
    </location>
</feature>
<dbReference type="HOGENOM" id="CLU_020120_1_0_10"/>
<dbReference type="EMBL" id="AFBN01000012">
    <property type="protein sequence ID" value="EGF59176.1"/>
    <property type="molecule type" value="Genomic_DNA"/>
</dbReference>
<dbReference type="GO" id="GO:0006508">
    <property type="term" value="P:proteolysis"/>
    <property type="evidence" value="ECO:0007669"/>
    <property type="project" value="UniProtKB-KW"/>
</dbReference>
<dbReference type="Gene3D" id="2.30.42.10">
    <property type="match status" value="2"/>
</dbReference>
<dbReference type="PANTHER" id="PTHR22939:SF129">
    <property type="entry name" value="SERINE PROTEASE HTRA2, MITOCHONDRIAL"/>
    <property type="match status" value="1"/>
</dbReference>
<dbReference type="STRING" id="763034.HMPREF9446_00640"/>
<dbReference type="Pfam" id="PF13365">
    <property type="entry name" value="Trypsin_2"/>
    <property type="match status" value="1"/>
</dbReference>
<dbReference type="GO" id="GO:0004252">
    <property type="term" value="F:serine-type endopeptidase activity"/>
    <property type="evidence" value="ECO:0007669"/>
    <property type="project" value="InterPro"/>
</dbReference>
<dbReference type="PANTHER" id="PTHR22939">
    <property type="entry name" value="SERINE PROTEASE FAMILY S1C HTRA-RELATED"/>
    <property type="match status" value="1"/>
</dbReference>
<dbReference type="SUPFAM" id="SSF50156">
    <property type="entry name" value="PDZ domain-like"/>
    <property type="match status" value="2"/>
</dbReference>
<comment type="similarity">
    <text evidence="1">Belongs to the peptidase S1C family.</text>
</comment>
<dbReference type="SMART" id="SM00228">
    <property type="entry name" value="PDZ"/>
    <property type="match status" value="2"/>
</dbReference>
<keyword evidence="3" id="KW-0378">Hydrolase</keyword>
<reference evidence="5 6" key="1">
    <citation type="submission" date="2011-02" db="EMBL/GenBank/DDBJ databases">
        <authorList>
            <person name="Weinstock G."/>
            <person name="Sodergren E."/>
            <person name="Clifton S."/>
            <person name="Fulton L."/>
            <person name="Fulton B."/>
            <person name="Courtney L."/>
            <person name="Fronick C."/>
            <person name="Harrison M."/>
            <person name="Strong C."/>
            <person name="Farmer C."/>
            <person name="Delahaunty K."/>
            <person name="Markovic C."/>
            <person name="Hall O."/>
            <person name="Minx P."/>
            <person name="Tomlinson C."/>
            <person name="Mitreva M."/>
            <person name="Hou S."/>
            <person name="Chen J."/>
            <person name="Wollam A."/>
            <person name="Pepin K.H."/>
            <person name="Johnson M."/>
            <person name="Bhonagiri V."/>
            <person name="Zhang X."/>
            <person name="Suruliraj S."/>
            <person name="Warren W."/>
            <person name="Chinwalla A."/>
            <person name="Mardis E.R."/>
            <person name="Wilson R.K."/>
        </authorList>
    </citation>
    <scope>NUCLEOTIDE SEQUENCE [LARGE SCALE GENOMIC DNA]</scope>
    <source>
        <strain evidence="5 6">YIT 12057</strain>
    </source>
</reference>
<dbReference type="InterPro" id="IPR001940">
    <property type="entry name" value="Peptidase_S1C"/>
</dbReference>
<evidence type="ECO:0000259" key="4">
    <source>
        <dbReference type="PROSITE" id="PS50106"/>
    </source>
</evidence>
<gene>
    <name evidence="5" type="ORF">HMPREF9446_00640</name>
</gene>
<dbReference type="InterPro" id="IPR009003">
    <property type="entry name" value="Peptidase_S1_PA"/>
</dbReference>
<dbReference type="InterPro" id="IPR036034">
    <property type="entry name" value="PDZ_sf"/>
</dbReference>
<dbReference type="SUPFAM" id="SSF50494">
    <property type="entry name" value="Trypsin-like serine proteases"/>
    <property type="match status" value="1"/>
</dbReference>
<organism evidence="5 6">
    <name type="scientific">Bacteroides fluxus YIT 12057</name>
    <dbReference type="NCBI Taxonomy" id="763034"/>
    <lineage>
        <taxon>Bacteria</taxon>
        <taxon>Pseudomonadati</taxon>
        <taxon>Bacteroidota</taxon>
        <taxon>Bacteroidia</taxon>
        <taxon>Bacteroidales</taxon>
        <taxon>Bacteroidaceae</taxon>
        <taxon>Bacteroides</taxon>
    </lineage>
</organism>
<dbReference type="PRINTS" id="PR00834">
    <property type="entry name" value="PROTEASES2C"/>
</dbReference>
<accession>F3PPP3</accession>